<feature type="coiled-coil region" evidence="1">
    <location>
        <begin position="1"/>
        <end position="35"/>
    </location>
</feature>
<dbReference type="RefSeq" id="WP_379270483.1">
    <property type="nucleotide sequence ID" value="NZ_JBHUGT010000015.1"/>
</dbReference>
<keyword evidence="3" id="KW-1185">Reference proteome</keyword>
<reference evidence="3" key="1">
    <citation type="journal article" date="2019" name="Int. J. Syst. Evol. Microbiol.">
        <title>The Global Catalogue of Microorganisms (GCM) 10K type strain sequencing project: providing services to taxonomists for standard genome sequencing and annotation.</title>
        <authorList>
            <consortium name="The Broad Institute Genomics Platform"/>
            <consortium name="The Broad Institute Genome Sequencing Center for Infectious Disease"/>
            <person name="Wu L."/>
            <person name="Ma J."/>
        </authorList>
    </citation>
    <scope>NUCLEOTIDE SEQUENCE [LARGE SCALE GENOMIC DNA]</scope>
    <source>
        <strain evidence="3">TISTR 1827</strain>
    </source>
</reference>
<protein>
    <recommendedName>
        <fullName evidence="4">Transcription elongation factor GreA/GreB C-terminal domain-containing protein</fullName>
    </recommendedName>
</protein>
<dbReference type="Proteomes" id="UP001597493">
    <property type="component" value="Unassembled WGS sequence"/>
</dbReference>
<evidence type="ECO:0000256" key="1">
    <source>
        <dbReference type="SAM" id="Coils"/>
    </source>
</evidence>
<gene>
    <name evidence="2" type="ORF">ACFSW5_05910</name>
</gene>
<dbReference type="EMBL" id="JBHUMY010000006">
    <property type="protein sequence ID" value="MFD2659802.1"/>
    <property type="molecule type" value="Genomic_DNA"/>
</dbReference>
<organism evidence="2 3">
    <name type="scientific">Paenibacillus thailandensis</name>
    <dbReference type="NCBI Taxonomy" id="393250"/>
    <lineage>
        <taxon>Bacteria</taxon>
        <taxon>Bacillati</taxon>
        <taxon>Bacillota</taxon>
        <taxon>Bacilli</taxon>
        <taxon>Bacillales</taxon>
        <taxon>Paenibacillaceae</taxon>
        <taxon>Paenibacillus</taxon>
    </lineage>
</organism>
<evidence type="ECO:0000313" key="2">
    <source>
        <dbReference type="EMBL" id="MFD2659802.1"/>
    </source>
</evidence>
<evidence type="ECO:0000313" key="3">
    <source>
        <dbReference type="Proteomes" id="UP001597493"/>
    </source>
</evidence>
<comment type="caution">
    <text evidence="2">The sequence shown here is derived from an EMBL/GenBank/DDBJ whole genome shotgun (WGS) entry which is preliminary data.</text>
</comment>
<keyword evidence="1" id="KW-0175">Coiled coil</keyword>
<proteinExistence type="predicted"/>
<accession>A0ABW5QTW4</accession>
<name>A0ABW5QTW4_9BACL</name>
<evidence type="ECO:0008006" key="4">
    <source>
        <dbReference type="Google" id="ProtNLM"/>
    </source>
</evidence>
<sequence>MEEKVRKYYKLKAKLKEMEQELGELRQEILDYYAEQERLQGPVPSLKLGSYQVKAIVQERKEYDDGKLYQSLPDPSMWRLVSKADGAKVAGLIKLNVLNDEAVKETYTVKKITLLQVDKI</sequence>